<evidence type="ECO:0000256" key="4">
    <source>
        <dbReference type="ARBA" id="ARBA00022839"/>
    </source>
</evidence>
<feature type="domain" description="Exonuclease VII large subunit C-terminal" evidence="7">
    <location>
        <begin position="126"/>
        <end position="440"/>
    </location>
</feature>
<dbReference type="InterPro" id="IPR020579">
    <property type="entry name" value="Exonuc_VII_lsu_C"/>
</dbReference>
<keyword evidence="10" id="KW-1185">Reference proteome</keyword>
<proteinExistence type="inferred from homology"/>
<dbReference type="EMBL" id="JBHSTE010000002">
    <property type="protein sequence ID" value="MFC6332375.1"/>
    <property type="molecule type" value="Genomic_DNA"/>
</dbReference>
<gene>
    <name evidence="5 9" type="primary">xseA</name>
    <name evidence="9" type="ORF">ACFP56_07035</name>
</gene>
<dbReference type="PANTHER" id="PTHR30008:SF0">
    <property type="entry name" value="EXODEOXYRIBONUCLEASE 7 LARGE SUBUNIT"/>
    <property type="match status" value="1"/>
</dbReference>
<evidence type="ECO:0000259" key="8">
    <source>
        <dbReference type="Pfam" id="PF13742"/>
    </source>
</evidence>
<comment type="function">
    <text evidence="5">Bidirectionally degrades single-stranded DNA into large acid-insoluble oligonucleotides, which are then degraded further into small acid-soluble oligonucleotides.</text>
</comment>
<dbReference type="InterPro" id="IPR003753">
    <property type="entry name" value="Exonuc_VII_L"/>
</dbReference>
<name>A0ABW1V4S6_9BACL</name>
<comment type="subunit">
    <text evidence="5">Heterooligomer composed of large and small subunits.</text>
</comment>
<keyword evidence="4 5" id="KW-0269">Exonuclease</keyword>
<evidence type="ECO:0000313" key="9">
    <source>
        <dbReference type="EMBL" id="MFC6332375.1"/>
    </source>
</evidence>
<comment type="catalytic activity">
    <reaction evidence="5 6">
        <text>Exonucleolytic cleavage in either 5'- to 3'- or 3'- to 5'-direction to yield nucleoside 5'-phosphates.</text>
        <dbReference type="EC" id="3.1.11.6"/>
    </reaction>
</comment>
<evidence type="ECO:0000313" key="10">
    <source>
        <dbReference type="Proteomes" id="UP001596233"/>
    </source>
</evidence>
<evidence type="ECO:0000256" key="3">
    <source>
        <dbReference type="ARBA" id="ARBA00022801"/>
    </source>
</evidence>
<evidence type="ECO:0000256" key="2">
    <source>
        <dbReference type="ARBA" id="ARBA00022722"/>
    </source>
</evidence>
<comment type="caution">
    <text evidence="9">The sequence shown here is derived from an EMBL/GenBank/DDBJ whole genome shotgun (WGS) entry which is preliminary data.</text>
</comment>
<dbReference type="CDD" id="cd04489">
    <property type="entry name" value="ExoVII_LU_OBF"/>
    <property type="match status" value="1"/>
</dbReference>
<organism evidence="9 10">
    <name type="scientific">Paenibacillus septentrionalis</name>
    <dbReference type="NCBI Taxonomy" id="429342"/>
    <lineage>
        <taxon>Bacteria</taxon>
        <taxon>Bacillati</taxon>
        <taxon>Bacillota</taxon>
        <taxon>Bacilli</taxon>
        <taxon>Bacillales</taxon>
        <taxon>Paenibacillaceae</taxon>
        <taxon>Paenibacillus</taxon>
    </lineage>
</organism>
<dbReference type="InterPro" id="IPR025824">
    <property type="entry name" value="OB-fold_nuc-bd_dom"/>
</dbReference>
<dbReference type="Proteomes" id="UP001596233">
    <property type="component" value="Unassembled WGS sequence"/>
</dbReference>
<comment type="similarity">
    <text evidence="5 6">Belongs to the XseA family.</text>
</comment>
<comment type="subcellular location">
    <subcellularLocation>
        <location evidence="5 6">Cytoplasm</location>
    </subcellularLocation>
</comment>
<feature type="domain" description="OB-fold nucleic acid binding" evidence="8">
    <location>
        <begin position="8"/>
        <end position="103"/>
    </location>
</feature>
<dbReference type="RefSeq" id="WP_379233296.1">
    <property type="nucleotide sequence ID" value="NZ_JBHSTE010000002.1"/>
</dbReference>
<evidence type="ECO:0000256" key="6">
    <source>
        <dbReference type="RuleBase" id="RU004355"/>
    </source>
</evidence>
<protein>
    <recommendedName>
        <fullName evidence="5">Exodeoxyribonuclease 7 large subunit</fullName>
        <ecNumber evidence="5">3.1.11.6</ecNumber>
    </recommendedName>
    <alternativeName>
        <fullName evidence="5">Exodeoxyribonuclease VII large subunit</fullName>
        <shortName evidence="5">Exonuclease VII large subunit</shortName>
    </alternativeName>
</protein>
<sequence length="450" mass="50715">MLLEPHVYTIKDINKYIRMKMDGDAVLSDVWLRGEISNFTHHSSGHMYFTLKDKDSRIKCVMFASHNARLRFVPKEGAKVLARGTISVFERDGAYQFYANAMQPDGLGSLYLAYEQLKAKLEEEGLFAQSRKRALPLFPHTVGVITSPTGAAVRDIITTIKRRFPAANILLAPVHVQGELAAPSIAKAIAAMNDFGACDVLIVGRGGGSMEELWAFNEEVVVRAITASLIPVISAVGHETDYTLSDFAADVRAATPTAAAELAVPHVQEMKAALQRYHQRLDHAIKGKVLSYAERLKRVQRSTVFSQPKRYFLQHAERVDFLQLMLKNSLQDKLQRSKFQLSERQSKLVRMHPEQRVQMLKRQVDHLQQQMLELMKTTYKQKQLQTGALIRQLDALSPLKVMARGYSLSYTEDNKLLKQVSQVNVGDTIKVRVTDGSLLCKVEHKKEEKA</sequence>
<keyword evidence="2 5" id="KW-0540">Nuclease</keyword>
<dbReference type="GO" id="GO:0008855">
    <property type="term" value="F:exodeoxyribonuclease VII activity"/>
    <property type="evidence" value="ECO:0007669"/>
    <property type="project" value="UniProtKB-EC"/>
</dbReference>
<dbReference type="Pfam" id="PF02601">
    <property type="entry name" value="Exonuc_VII_L"/>
    <property type="match status" value="1"/>
</dbReference>
<accession>A0ABW1V4S6</accession>
<keyword evidence="1 5" id="KW-0963">Cytoplasm</keyword>
<keyword evidence="3 5" id="KW-0378">Hydrolase</keyword>
<dbReference type="PANTHER" id="PTHR30008">
    <property type="entry name" value="EXODEOXYRIBONUCLEASE 7 LARGE SUBUNIT"/>
    <property type="match status" value="1"/>
</dbReference>
<dbReference type="Pfam" id="PF13742">
    <property type="entry name" value="tRNA_anti_2"/>
    <property type="match status" value="1"/>
</dbReference>
<evidence type="ECO:0000256" key="5">
    <source>
        <dbReference type="HAMAP-Rule" id="MF_00378"/>
    </source>
</evidence>
<reference evidence="10" key="1">
    <citation type="journal article" date="2019" name="Int. J. Syst. Evol. Microbiol.">
        <title>The Global Catalogue of Microorganisms (GCM) 10K type strain sequencing project: providing services to taxonomists for standard genome sequencing and annotation.</title>
        <authorList>
            <consortium name="The Broad Institute Genomics Platform"/>
            <consortium name="The Broad Institute Genome Sequencing Center for Infectious Disease"/>
            <person name="Wu L."/>
            <person name="Ma J."/>
        </authorList>
    </citation>
    <scope>NUCLEOTIDE SEQUENCE [LARGE SCALE GENOMIC DNA]</scope>
    <source>
        <strain evidence="10">PCU 280</strain>
    </source>
</reference>
<dbReference type="HAMAP" id="MF_00378">
    <property type="entry name" value="Exonuc_7_L"/>
    <property type="match status" value="1"/>
</dbReference>
<dbReference type="NCBIfam" id="TIGR00237">
    <property type="entry name" value="xseA"/>
    <property type="match status" value="1"/>
</dbReference>
<evidence type="ECO:0000256" key="1">
    <source>
        <dbReference type="ARBA" id="ARBA00022490"/>
    </source>
</evidence>
<evidence type="ECO:0000259" key="7">
    <source>
        <dbReference type="Pfam" id="PF02601"/>
    </source>
</evidence>
<dbReference type="EC" id="3.1.11.6" evidence="5"/>